<feature type="transmembrane region" description="Helical" evidence="1">
    <location>
        <begin position="142"/>
        <end position="161"/>
    </location>
</feature>
<feature type="transmembrane region" description="Helical" evidence="1">
    <location>
        <begin position="275"/>
        <end position="292"/>
    </location>
</feature>
<dbReference type="Proteomes" id="UP000198263">
    <property type="component" value="Unassembled WGS sequence"/>
</dbReference>
<dbReference type="GO" id="GO:0022857">
    <property type="term" value="F:transmembrane transporter activity"/>
    <property type="evidence" value="ECO:0007669"/>
    <property type="project" value="InterPro"/>
</dbReference>
<dbReference type="AlphaFoldDB" id="A0A658R0A0"/>
<dbReference type="InterPro" id="IPR006726">
    <property type="entry name" value="PHBA_efflux_AaeB/fusaric-R"/>
</dbReference>
<feature type="transmembrane region" description="Helical" evidence="1">
    <location>
        <begin position="167"/>
        <end position="191"/>
    </location>
</feature>
<reference evidence="2 3" key="1">
    <citation type="submission" date="2016-01" db="EMBL/GenBank/DDBJ databases">
        <authorList>
            <person name="Peeters C."/>
        </authorList>
    </citation>
    <scope>NUCLEOTIDE SEQUENCE [LARGE SCALE GENOMIC DNA]</scope>
    <source>
        <strain evidence="2">LMG 29315</strain>
    </source>
</reference>
<evidence type="ECO:0000313" key="3">
    <source>
        <dbReference type="Proteomes" id="UP000198263"/>
    </source>
</evidence>
<dbReference type="Pfam" id="PF04632">
    <property type="entry name" value="FUSC"/>
    <property type="match status" value="1"/>
</dbReference>
<proteinExistence type="predicted"/>
<dbReference type="RefSeq" id="WP_084592882.1">
    <property type="nucleotide sequence ID" value="NZ_FCNV02000008.1"/>
</dbReference>
<name>A0A658R0A0_9BURK</name>
<evidence type="ECO:0000256" key="1">
    <source>
        <dbReference type="SAM" id="Phobius"/>
    </source>
</evidence>
<feature type="transmembrane region" description="Helical" evidence="1">
    <location>
        <begin position="44"/>
        <end position="63"/>
    </location>
</feature>
<evidence type="ECO:0000313" key="2">
    <source>
        <dbReference type="EMBL" id="SAL37012.1"/>
    </source>
</evidence>
<gene>
    <name evidence="2" type="ORF">AWB72_03719</name>
</gene>
<feature type="transmembrane region" description="Helical" evidence="1">
    <location>
        <begin position="118"/>
        <end position="135"/>
    </location>
</feature>
<protein>
    <submittedName>
        <fullName evidence="2">Fusaric acid resistance protein family protein</fullName>
    </submittedName>
</protein>
<dbReference type="GO" id="GO:0005886">
    <property type="term" value="C:plasma membrane"/>
    <property type="evidence" value="ECO:0007669"/>
    <property type="project" value="InterPro"/>
</dbReference>
<organism evidence="2 3">
    <name type="scientific">Caballeronia concitans</name>
    <dbReference type="NCBI Taxonomy" id="1777133"/>
    <lineage>
        <taxon>Bacteria</taxon>
        <taxon>Pseudomonadati</taxon>
        <taxon>Pseudomonadota</taxon>
        <taxon>Betaproteobacteria</taxon>
        <taxon>Burkholderiales</taxon>
        <taxon>Burkholderiaceae</taxon>
        <taxon>Caballeronia</taxon>
    </lineage>
</organism>
<feature type="transmembrane region" description="Helical" evidence="1">
    <location>
        <begin position="381"/>
        <end position="405"/>
    </location>
</feature>
<keyword evidence="1" id="KW-0812">Transmembrane</keyword>
<dbReference type="OrthoDB" id="5946161at2"/>
<keyword evidence="1" id="KW-0472">Membrane</keyword>
<feature type="transmembrane region" description="Helical" evidence="1">
    <location>
        <begin position="304"/>
        <end position="322"/>
    </location>
</feature>
<accession>A0A658R0A0</accession>
<feature type="transmembrane region" description="Helical" evidence="1">
    <location>
        <begin position="251"/>
        <end position="269"/>
    </location>
</feature>
<keyword evidence="3" id="KW-1185">Reference proteome</keyword>
<comment type="caution">
    <text evidence="2">The sequence shown here is derived from an EMBL/GenBank/DDBJ whole genome shotgun (WGS) entry which is preliminary data.</text>
</comment>
<dbReference type="EMBL" id="FCNV02000008">
    <property type="protein sequence ID" value="SAL37012.1"/>
    <property type="molecule type" value="Genomic_DNA"/>
</dbReference>
<sequence>MPNDHPASRAHRSDRLDAFGHIVRDAFASVGRELIAIRPSSARALFATQAMLSVALAVALAHAFHLTNIWWAAISGFAVMQSKFSASAQRGVHRVLGTVAGALLGATAGPLIGDAPWLFVPLLALIAGVSVYRAFVSDAGYAWVLGAVTSLMVTFEAHRLASASATASFALLRVAEVIVGTFACVAVSALFHASVQHYRKSRGGAPMHDAQAASTADRVDSASIETAVVPVMPAVAVQDTQAATHAMRKRLAWHAAWSVAILASLAYAWDLPGFPQAMVTAIAVLILPASALGQPTRKPIAARMVQRFVGCLLAGAASMALLPLIGDNAIACMLALCAGVWIGCHVQTGTQGASYVGRQFTIAFIMVFVQDAHWSSDPMPALMRLAGIVGGIAVLAAVIATGAAIEKRRAMRPSMR</sequence>
<keyword evidence="1" id="KW-1133">Transmembrane helix</keyword>